<dbReference type="PANTHER" id="PTHR42859">
    <property type="entry name" value="OXIDOREDUCTASE"/>
    <property type="match status" value="1"/>
</dbReference>
<keyword evidence="4 9" id="KW-0004">4Fe-4S</keyword>
<comment type="cofactor">
    <cofactor evidence="1">
        <name>[3Fe-4S] cluster</name>
        <dbReference type="ChEBI" id="CHEBI:21137"/>
    </cofactor>
</comment>
<dbReference type="RefSeq" id="WP_132747991.1">
    <property type="nucleotide sequence ID" value="NZ_SLXK01000050.1"/>
</dbReference>
<dbReference type="EMBL" id="SLXK01000050">
    <property type="protein sequence ID" value="TCP20724.1"/>
    <property type="molecule type" value="Genomic_DNA"/>
</dbReference>
<dbReference type="InterPro" id="IPR017900">
    <property type="entry name" value="4Fe4S_Fe_S_CS"/>
</dbReference>
<dbReference type="PANTHER" id="PTHR42859:SF2">
    <property type="entry name" value="FERREDOXIN"/>
    <property type="match status" value="1"/>
</dbReference>
<name>A0A4R2NHT6_9BACL</name>
<comment type="function">
    <text evidence="9">Ferredoxins are iron-sulfur proteins that transfer electrons in a wide variety of metabolic reactions.</text>
</comment>
<dbReference type="Proteomes" id="UP000295416">
    <property type="component" value="Unassembled WGS sequence"/>
</dbReference>
<evidence type="ECO:0000256" key="9">
    <source>
        <dbReference type="RuleBase" id="RU365098"/>
    </source>
</evidence>
<comment type="cofactor">
    <cofactor evidence="2 9">
        <name>[4Fe-4S] cluster</name>
        <dbReference type="ChEBI" id="CHEBI:49883"/>
    </cofactor>
</comment>
<dbReference type="AlphaFoldDB" id="A0A4R2NHT6"/>
<evidence type="ECO:0000256" key="6">
    <source>
        <dbReference type="ARBA" id="ARBA00022982"/>
    </source>
</evidence>
<evidence type="ECO:0000256" key="8">
    <source>
        <dbReference type="ARBA" id="ARBA00023014"/>
    </source>
</evidence>
<dbReference type="GO" id="GO:0009055">
    <property type="term" value="F:electron transfer activity"/>
    <property type="evidence" value="ECO:0007669"/>
    <property type="project" value="UniProtKB-UniRule"/>
</dbReference>
<evidence type="ECO:0000256" key="5">
    <source>
        <dbReference type="ARBA" id="ARBA00022723"/>
    </source>
</evidence>
<dbReference type="GO" id="GO:0051539">
    <property type="term" value="F:4 iron, 4 sulfur cluster binding"/>
    <property type="evidence" value="ECO:0007669"/>
    <property type="project" value="UniProtKB-UniRule"/>
</dbReference>
<feature type="domain" description="4Fe-4S ferredoxin-type" evidence="10">
    <location>
        <begin position="31"/>
        <end position="60"/>
    </location>
</feature>
<proteinExistence type="predicted"/>
<dbReference type="OrthoDB" id="9798098at2"/>
<keyword evidence="8 9" id="KW-0411">Iron-sulfur</keyword>
<keyword evidence="7 9" id="KW-0408">Iron</keyword>
<comment type="caution">
    <text evidence="11">The sequence shown here is derived from an EMBL/GenBank/DDBJ whole genome shotgun (WGS) entry which is preliminary data.</text>
</comment>
<dbReference type="InterPro" id="IPR000813">
    <property type="entry name" value="7Fe_ferredoxin"/>
</dbReference>
<evidence type="ECO:0000256" key="7">
    <source>
        <dbReference type="ARBA" id="ARBA00023004"/>
    </source>
</evidence>
<evidence type="ECO:0000256" key="2">
    <source>
        <dbReference type="ARBA" id="ARBA00001966"/>
    </source>
</evidence>
<dbReference type="SUPFAM" id="SSF54862">
    <property type="entry name" value="4Fe-4S ferredoxins"/>
    <property type="match status" value="1"/>
</dbReference>
<dbReference type="InterPro" id="IPR050294">
    <property type="entry name" value="RnfB_subfamily"/>
</dbReference>
<keyword evidence="5 9" id="KW-0479">Metal-binding</keyword>
<dbReference type="PROSITE" id="PS51379">
    <property type="entry name" value="4FE4S_FER_2"/>
    <property type="match status" value="1"/>
</dbReference>
<evidence type="ECO:0000256" key="1">
    <source>
        <dbReference type="ARBA" id="ARBA00001927"/>
    </source>
</evidence>
<dbReference type="PRINTS" id="PR00354">
    <property type="entry name" value="7FE8SFRDOXIN"/>
</dbReference>
<accession>A0A4R2NHT6</accession>
<dbReference type="PROSITE" id="PS00198">
    <property type="entry name" value="4FE4S_FER_1"/>
    <property type="match status" value="1"/>
</dbReference>
<organism evidence="11 12">
    <name type="scientific">Scopulibacillus darangshiensis</name>
    <dbReference type="NCBI Taxonomy" id="442528"/>
    <lineage>
        <taxon>Bacteria</taxon>
        <taxon>Bacillati</taxon>
        <taxon>Bacillota</taxon>
        <taxon>Bacilli</taxon>
        <taxon>Bacillales</taxon>
        <taxon>Sporolactobacillaceae</taxon>
        <taxon>Scopulibacillus</taxon>
    </lineage>
</organism>
<dbReference type="GO" id="GO:0046872">
    <property type="term" value="F:metal ion binding"/>
    <property type="evidence" value="ECO:0007669"/>
    <property type="project" value="UniProtKB-UniRule"/>
</dbReference>
<evidence type="ECO:0000259" key="10">
    <source>
        <dbReference type="PROSITE" id="PS51379"/>
    </source>
</evidence>
<dbReference type="Gene3D" id="3.30.70.20">
    <property type="match status" value="1"/>
</dbReference>
<gene>
    <name evidence="11" type="ORF">EV207_15027</name>
</gene>
<protein>
    <recommendedName>
        <fullName evidence="9">Ferredoxin</fullName>
    </recommendedName>
</protein>
<keyword evidence="3 9" id="KW-0813">Transport</keyword>
<evidence type="ECO:0000256" key="4">
    <source>
        <dbReference type="ARBA" id="ARBA00022485"/>
    </source>
</evidence>
<evidence type="ECO:0000256" key="3">
    <source>
        <dbReference type="ARBA" id="ARBA00022448"/>
    </source>
</evidence>
<keyword evidence="12" id="KW-1185">Reference proteome</keyword>
<keyword evidence="6 9" id="KW-0249">Electron transport</keyword>
<reference evidence="11 12" key="1">
    <citation type="submission" date="2019-03" db="EMBL/GenBank/DDBJ databases">
        <title>Genomic Encyclopedia of Type Strains, Phase IV (KMG-IV): sequencing the most valuable type-strain genomes for metagenomic binning, comparative biology and taxonomic classification.</title>
        <authorList>
            <person name="Goeker M."/>
        </authorList>
    </citation>
    <scope>NUCLEOTIDE SEQUENCE [LARGE SCALE GENOMIC DNA]</scope>
    <source>
        <strain evidence="11 12">DSM 19377</strain>
    </source>
</reference>
<evidence type="ECO:0000313" key="12">
    <source>
        <dbReference type="Proteomes" id="UP000295416"/>
    </source>
</evidence>
<sequence>MAFVITSPCKDEKASECIEVCPVNCIEEGEDMFFINPEICIDCGACETVCPAEAIYMEDSVPEEENEYIQLNRKFFEVGNITK</sequence>
<dbReference type="Pfam" id="PF00037">
    <property type="entry name" value="Fer4"/>
    <property type="match status" value="1"/>
</dbReference>
<evidence type="ECO:0000313" key="11">
    <source>
        <dbReference type="EMBL" id="TCP20724.1"/>
    </source>
</evidence>
<dbReference type="InterPro" id="IPR017896">
    <property type="entry name" value="4Fe4S_Fe-S-bd"/>
</dbReference>